<protein>
    <submittedName>
        <fullName evidence="1">Uncharacterized protein</fullName>
    </submittedName>
</protein>
<dbReference type="OrthoDB" id="636685at2759"/>
<evidence type="ECO:0000313" key="1">
    <source>
        <dbReference type="EMBL" id="CCD52787.1"/>
    </source>
</evidence>
<dbReference type="EMBL" id="FQ790344">
    <property type="protein sequence ID" value="CCD52787.1"/>
    <property type="molecule type" value="Genomic_DNA"/>
</dbReference>
<dbReference type="AlphaFoldDB" id="G2YMD9"/>
<dbReference type="eggNOG" id="KOG1657">
    <property type="taxonomic scope" value="Eukaryota"/>
</dbReference>
<accession>G2YMD9</accession>
<dbReference type="Proteomes" id="UP000008177">
    <property type="component" value="Unplaced contigs"/>
</dbReference>
<sequence length="91" mass="9975">MPSNYSTVPPQEVTGTTQLPLSRIKKIIGTDQDINMCSNNAAFVITLATLSIHIRKCSFNTWPNQATMLSSLNANLVETFNTVIFVSTLSL</sequence>
<dbReference type="STRING" id="999810.G2YMD9"/>
<name>G2YMD9_BOTF4</name>
<dbReference type="HOGENOM" id="CLU_2426764_0_0_1"/>
<proteinExistence type="predicted"/>
<dbReference type="InParanoid" id="G2YMD9"/>
<reference evidence="2" key="1">
    <citation type="journal article" date="2011" name="PLoS Genet.">
        <title>Genomic analysis of the necrotrophic fungal pathogens Sclerotinia sclerotiorum and Botrytis cinerea.</title>
        <authorList>
            <person name="Amselem J."/>
            <person name="Cuomo C.A."/>
            <person name="van Kan J.A."/>
            <person name="Viaud M."/>
            <person name="Benito E.P."/>
            <person name="Couloux A."/>
            <person name="Coutinho P.M."/>
            <person name="de Vries R.P."/>
            <person name="Dyer P.S."/>
            <person name="Fillinger S."/>
            <person name="Fournier E."/>
            <person name="Gout L."/>
            <person name="Hahn M."/>
            <person name="Kohn L."/>
            <person name="Lapalu N."/>
            <person name="Plummer K.M."/>
            <person name="Pradier J.M."/>
            <person name="Quevillon E."/>
            <person name="Sharon A."/>
            <person name="Simon A."/>
            <person name="ten Have A."/>
            <person name="Tudzynski B."/>
            <person name="Tudzynski P."/>
            <person name="Wincker P."/>
            <person name="Andrew M."/>
            <person name="Anthouard V."/>
            <person name="Beever R.E."/>
            <person name="Beffa R."/>
            <person name="Benoit I."/>
            <person name="Bouzid O."/>
            <person name="Brault B."/>
            <person name="Chen Z."/>
            <person name="Choquer M."/>
            <person name="Collemare J."/>
            <person name="Cotton P."/>
            <person name="Danchin E.G."/>
            <person name="Da Silva C."/>
            <person name="Gautier A."/>
            <person name="Giraud C."/>
            <person name="Giraud T."/>
            <person name="Gonzalez C."/>
            <person name="Grossetete S."/>
            <person name="Guldener U."/>
            <person name="Henrissat B."/>
            <person name="Howlett B.J."/>
            <person name="Kodira C."/>
            <person name="Kretschmer M."/>
            <person name="Lappartient A."/>
            <person name="Leroch M."/>
            <person name="Levis C."/>
            <person name="Mauceli E."/>
            <person name="Neuveglise C."/>
            <person name="Oeser B."/>
            <person name="Pearson M."/>
            <person name="Poulain J."/>
            <person name="Poussereau N."/>
            <person name="Quesneville H."/>
            <person name="Rascle C."/>
            <person name="Schumacher J."/>
            <person name="Segurens B."/>
            <person name="Sexton A."/>
            <person name="Silva E."/>
            <person name="Sirven C."/>
            <person name="Soanes D.M."/>
            <person name="Talbot N.J."/>
            <person name="Templeton M."/>
            <person name="Yandava C."/>
            <person name="Yarden O."/>
            <person name="Zeng Q."/>
            <person name="Rollins J.A."/>
            <person name="Lebrun M.H."/>
            <person name="Dickman M."/>
        </authorList>
    </citation>
    <scope>NUCLEOTIDE SEQUENCE [LARGE SCALE GENOMIC DNA]</scope>
    <source>
        <strain evidence="2">T4</strain>
    </source>
</reference>
<dbReference type="InterPro" id="IPR009072">
    <property type="entry name" value="Histone-fold"/>
</dbReference>
<dbReference type="Gene3D" id="1.10.20.10">
    <property type="entry name" value="Histone, subunit A"/>
    <property type="match status" value="1"/>
</dbReference>
<evidence type="ECO:0000313" key="2">
    <source>
        <dbReference type="Proteomes" id="UP000008177"/>
    </source>
</evidence>
<dbReference type="GO" id="GO:0046982">
    <property type="term" value="F:protein heterodimerization activity"/>
    <property type="evidence" value="ECO:0007669"/>
    <property type="project" value="InterPro"/>
</dbReference>
<organism evidence="1 2">
    <name type="scientific">Botryotinia fuckeliana (strain T4)</name>
    <name type="common">Noble rot fungus</name>
    <name type="synonym">Botrytis cinerea</name>
    <dbReference type="NCBI Taxonomy" id="999810"/>
    <lineage>
        <taxon>Eukaryota</taxon>
        <taxon>Fungi</taxon>
        <taxon>Dikarya</taxon>
        <taxon>Ascomycota</taxon>
        <taxon>Pezizomycotina</taxon>
        <taxon>Leotiomycetes</taxon>
        <taxon>Helotiales</taxon>
        <taxon>Sclerotiniaceae</taxon>
        <taxon>Botrytis</taxon>
    </lineage>
</organism>
<gene>
    <name evidence="1" type="ORF">BofuT4_uP002340.1</name>
</gene>
<dbReference type="SUPFAM" id="SSF47113">
    <property type="entry name" value="Histone-fold"/>
    <property type="match status" value="1"/>
</dbReference>